<dbReference type="RefSeq" id="WP_275671453.1">
    <property type="nucleotide sequence ID" value="NZ_BNDS01000007.1"/>
</dbReference>
<keyword evidence="2" id="KW-1185">Reference proteome</keyword>
<evidence type="ECO:0000313" key="2">
    <source>
        <dbReference type="Proteomes" id="UP000637074"/>
    </source>
</evidence>
<protein>
    <recommendedName>
        <fullName evidence="3">Stage 0 sporulation regulatory protein</fullName>
    </recommendedName>
</protein>
<comment type="caution">
    <text evidence="1">The sequence shown here is derived from an EMBL/GenBank/DDBJ whole genome shotgun (WGS) entry which is preliminary data.</text>
</comment>
<organism evidence="1 2">
    <name type="scientific">Neobacillus kokaensis</name>
    <dbReference type="NCBI Taxonomy" id="2759023"/>
    <lineage>
        <taxon>Bacteria</taxon>
        <taxon>Bacillati</taxon>
        <taxon>Bacillota</taxon>
        <taxon>Bacilli</taxon>
        <taxon>Bacillales</taxon>
        <taxon>Bacillaceae</taxon>
        <taxon>Neobacillus</taxon>
    </lineage>
</organism>
<evidence type="ECO:0000313" key="1">
    <source>
        <dbReference type="EMBL" id="GHH98411.1"/>
    </source>
</evidence>
<accession>A0ABQ3N9X0</accession>
<evidence type="ECO:0008006" key="3">
    <source>
        <dbReference type="Google" id="ProtNLM"/>
    </source>
</evidence>
<dbReference type="EMBL" id="BNDS01000007">
    <property type="protein sequence ID" value="GHH98411.1"/>
    <property type="molecule type" value="Genomic_DNA"/>
</dbReference>
<dbReference type="Proteomes" id="UP000637074">
    <property type="component" value="Unassembled WGS sequence"/>
</dbReference>
<name>A0ABQ3N9X0_9BACI</name>
<sequence>MNKRRKTPPRIPIEEFSLEYGEVNGVPLIETKDRTKKNNSLRKK</sequence>
<proteinExistence type="predicted"/>
<reference evidence="1 2" key="1">
    <citation type="journal article" date="2022" name="Int. J. Syst. Evol. Microbiol.">
        <title>Neobacillus kokaensis sp. nov., isolated from soil.</title>
        <authorList>
            <person name="Yuki K."/>
            <person name="Matsubara H."/>
            <person name="Yamaguchi S."/>
        </authorList>
    </citation>
    <scope>NUCLEOTIDE SEQUENCE [LARGE SCALE GENOMIC DNA]</scope>
    <source>
        <strain evidence="1 2">LOB 377</strain>
    </source>
</reference>
<gene>
    <name evidence="1" type="ORF">AM1BK_19540</name>
</gene>